<name>A0A848H6X1_9BURK</name>
<dbReference type="Gene3D" id="3.40.50.10540">
    <property type="entry name" value="Crotonobetainyl-coa:carnitine coa-transferase, domain 1"/>
    <property type="match status" value="1"/>
</dbReference>
<dbReference type="Pfam" id="PF02515">
    <property type="entry name" value="CoA_transf_3"/>
    <property type="match status" value="1"/>
</dbReference>
<dbReference type="RefSeq" id="WP_169418445.1">
    <property type="nucleotide sequence ID" value="NZ_JABBFX010000001.1"/>
</dbReference>
<evidence type="ECO:0000313" key="2">
    <source>
        <dbReference type="Proteomes" id="UP000541185"/>
    </source>
</evidence>
<protein>
    <submittedName>
        <fullName evidence="1">Carnitine dehydratase</fullName>
    </submittedName>
</protein>
<dbReference type="PANTHER" id="PTHR48228:SF5">
    <property type="entry name" value="ALPHA-METHYLACYL-COA RACEMASE"/>
    <property type="match status" value="1"/>
</dbReference>
<dbReference type="InterPro" id="IPR003673">
    <property type="entry name" value="CoA-Trfase_fam_III"/>
</dbReference>
<dbReference type="EMBL" id="JABBFX010000001">
    <property type="protein sequence ID" value="NML44303.1"/>
    <property type="molecule type" value="Genomic_DNA"/>
</dbReference>
<accession>A0A848H6X1</accession>
<dbReference type="Gene3D" id="3.30.1540.10">
    <property type="entry name" value="formyl-coa transferase, domain 3"/>
    <property type="match status" value="1"/>
</dbReference>
<dbReference type="InterPro" id="IPR044855">
    <property type="entry name" value="CoA-Trfase_III_dom3_sf"/>
</dbReference>
<dbReference type="InterPro" id="IPR023606">
    <property type="entry name" value="CoA-Trfase_III_dom_1_sf"/>
</dbReference>
<dbReference type="SUPFAM" id="SSF89796">
    <property type="entry name" value="CoA-transferase family III (CaiB/BaiF)"/>
    <property type="match status" value="1"/>
</dbReference>
<dbReference type="AlphaFoldDB" id="A0A848H6X1"/>
<reference evidence="1 2" key="1">
    <citation type="submission" date="2020-04" db="EMBL/GenBank/DDBJ databases">
        <title>Ramlibacter sp. G-1-2-2 isolated from soil.</title>
        <authorList>
            <person name="Dahal R.H."/>
        </authorList>
    </citation>
    <scope>NUCLEOTIDE SEQUENCE [LARGE SCALE GENOMIC DNA]</scope>
    <source>
        <strain evidence="1 2">G-1-2-2</strain>
    </source>
</reference>
<comment type="caution">
    <text evidence="1">The sequence shown here is derived from an EMBL/GenBank/DDBJ whole genome shotgun (WGS) entry which is preliminary data.</text>
</comment>
<organism evidence="1 2">
    <name type="scientific">Ramlibacter agri</name>
    <dbReference type="NCBI Taxonomy" id="2728837"/>
    <lineage>
        <taxon>Bacteria</taxon>
        <taxon>Pseudomonadati</taxon>
        <taxon>Pseudomonadota</taxon>
        <taxon>Betaproteobacteria</taxon>
        <taxon>Burkholderiales</taxon>
        <taxon>Comamonadaceae</taxon>
        <taxon>Ramlibacter</taxon>
    </lineage>
</organism>
<proteinExistence type="predicted"/>
<keyword evidence="2" id="KW-1185">Reference proteome</keyword>
<evidence type="ECO:0000313" key="1">
    <source>
        <dbReference type="EMBL" id="NML44303.1"/>
    </source>
</evidence>
<dbReference type="GO" id="GO:0003824">
    <property type="term" value="F:catalytic activity"/>
    <property type="evidence" value="ECO:0007669"/>
    <property type="project" value="InterPro"/>
</dbReference>
<sequence length="409" mass="43488">MYPLLQRLRIVECASFIAAPSCCLHLLQMGAEVVRIDPIGGGPDFHRWPRAEAGSGASLYWEGLNKGKLSVAVDFGSPEGRELVAQIICAPGEDAGLFVTNFPAEGFLAHERLRALRPDLVTTRVMGWADGTSAVDYTVNAAVGVPAMTGPADSATPVNHVLPAWDLLTGAYAAFATLAAERFRRQTGQGQELRVPLSDVALASLANMGQLAEVLQEGDRPRMGNELFGAFGRDFGTADGQRLMVVAITRRQWSGLLEVLGLQVAVAGIEAALGVSFAEDEGRRFRHRAVLLPLVEAAIAQRSAAELAAAFDARGVCWGPYRTLVEGIASDPRLVNANPLFAPVAHPSGSTYPTPGAMATLPQQQRGVPPRAPRLGEHTDQVLAERLGLSSAQIGRLHDQGRIAGPSKD</sequence>
<dbReference type="InterPro" id="IPR050509">
    <property type="entry name" value="CoA-transferase_III"/>
</dbReference>
<dbReference type="Proteomes" id="UP000541185">
    <property type="component" value="Unassembled WGS sequence"/>
</dbReference>
<gene>
    <name evidence="1" type="ORF">HHL11_11115</name>
</gene>
<dbReference type="PANTHER" id="PTHR48228">
    <property type="entry name" value="SUCCINYL-COA--D-CITRAMALATE COA-TRANSFERASE"/>
    <property type="match status" value="1"/>
</dbReference>